<dbReference type="AlphaFoldDB" id="A0A164APD7"/>
<accession>A0A164APD7</accession>
<proteinExistence type="predicted"/>
<protein>
    <submittedName>
        <fullName evidence="1">Uncharacterized protein</fullName>
    </submittedName>
</protein>
<keyword evidence="2" id="KW-1185">Reference proteome</keyword>
<gene>
    <name evidence="1" type="ORF">A4G28_24970</name>
</gene>
<evidence type="ECO:0000313" key="1">
    <source>
        <dbReference type="EMBL" id="KZS62682.1"/>
    </source>
</evidence>
<dbReference type="EMBL" id="LWCI01000104">
    <property type="protein sequence ID" value="KZS62682.1"/>
    <property type="molecule type" value="Genomic_DNA"/>
</dbReference>
<organism evidence="1 2">
    <name type="scientific">Mycobacterium ostraviense</name>
    <dbReference type="NCBI Taxonomy" id="2738409"/>
    <lineage>
        <taxon>Bacteria</taxon>
        <taxon>Bacillati</taxon>
        <taxon>Actinomycetota</taxon>
        <taxon>Actinomycetes</taxon>
        <taxon>Mycobacteriales</taxon>
        <taxon>Mycobacteriaceae</taxon>
        <taxon>Mycobacterium</taxon>
    </lineage>
</organism>
<sequence>MVTAGAVQAGGTDICPIETALRKAADTSPIPGPSLATASATVLTEVTSGTSSLGTISAAGAARLGSMPRFFSAPMIPVPIELMLLIERHGRRRRRRRQQPGLRWPVLVGDLFELQRRPVN</sequence>
<comment type="caution">
    <text evidence="1">The sequence shown here is derived from an EMBL/GenBank/DDBJ whole genome shotgun (WGS) entry which is preliminary data.</text>
</comment>
<evidence type="ECO:0000313" key="2">
    <source>
        <dbReference type="Proteomes" id="UP000077342"/>
    </source>
</evidence>
<name>A0A164APD7_9MYCO</name>
<dbReference type="Proteomes" id="UP000077342">
    <property type="component" value="Unassembled WGS sequence"/>
</dbReference>
<reference evidence="2" key="1">
    <citation type="submission" date="2016-04" db="EMBL/GenBank/DDBJ databases">
        <authorList>
            <person name="Strapagiel D."/>
            <person name="Borowka P."/>
            <person name="Marciniak B."/>
            <person name="Bakula Z."/>
            <person name="Van Ingen J."/>
            <person name="Safianowska A."/>
            <person name="Dziadek J."/>
            <person name="Jagielski T."/>
        </authorList>
    </citation>
    <scope>NUCLEOTIDE SEQUENCE [LARGE SCALE GENOMIC DNA]</scope>
    <source>
        <strain evidence="2">1010001458</strain>
    </source>
</reference>